<comment type="caution">
    <text evidence="1">The sequence shown here is derived from an EMBL/GenBank/DDBJ whole genome shotgun (WGS) entry which is preliminary data.</text>
</comment>
<accession>A0AAV7ISI5</accession>
<gene>
    <name evidence="1" type="ORF">KQX54_007647</name>
    <name evidence="2" type="ORF">KQX54_016464</name>
</gene>
<dbReference type="EMBL" id="JAHXZJ010000747">
    <property type="protein sequence ID" value="KAH0557529.1"/>
    <property type="molecule type" value="Genomic_DNA"/>
</dbReference>
<keyword evidence="3" id="KW-1185">Reference proteome</keyword>
<evidence type="ECO:0000313" key="3">
    <source>
        <dbReference type="Proteomes" id="UP000826195"/>
    </source>
</evidence>
<dbReference type="EMBL" id="JAHXZJ010000001">
    <property type="protein sequence ID" value="KAH0567942.1"/>
    <property type="molecule type" value="Genomic_DNA"/>
</dbReference>
<sequence>MLNYVVMGGHVSLSRIPVDNSFLLVPMLLTQVLKMESHQFVYLSKVVALNKSQTKQVCCGLKYSENNFYPVVQIIATHSRSLIQLNLNEWKKLCSSCDTFSNYFHEELNSNFYRKFCSIQCEDLRIDFSEFKQQRCIILTHQDTRIFLLAQTTNTLKCINQSINHWLDHLEQLPIGDYINTIEENISRYILKNLVPKTRETPNTNTISKYFEKHFLDLFKYNERTPSIHSNLGDLGFSFFWELLHYHEEFVQKIVHKVDNQLSQRYNLYYNADEGQDTCY</sequence>
<protein>
    <submittedName>
        <fullName evidence="1">Uncharacterized protein</fullName>
    </submittedName>
</protein>
<proteinExistence type="predicted"/>
<evidence type="ECO:0000313" key="1">
    <source>
        <dbReference type="EMBL" id="KAH0557529.1"/>
    </source>
</evidence>
<evidence type="ECO:0000313" key="2">
    <source>
        <dbReference type="EMBL" id="KAH0567942.1"/>
    </source>
</evidence>
<dbReference type="AlphaFoldDB" id="A0AAV7ISI5"/>
<reference evidence="1 3" key="1">
    <citation type="journal article" date="2021" name="J. Hered.">
        <title>A chromosome-level genome assembly of the parasitoid wasp, Cotesia glomerata (Hymenoptera: Braconidae).</title>
        <authorList>
            <person name="Pinto B.J."/>
            <person name="Weis J.J."/>
            <person name="Gamble T."/>
            <person name="Ode P.J."/>
            <person name="Paul R."/>
            <person name="Zaspel J.M."/>
        </authorList>
    </citation>
    <scope>NUCLEOTIDE SEQUENCE [LARGE SCALE GENOMIC DNA]</scope>
    <source>
        <strain evidence="1">CgM1</strain>
    </source>
</reference>
<name>A0AAV7ISI5_COTGL</name>
<dbReference type="Proteomes" id="UP000826195">
    <property type="component" value="Unassembled WGS sequence"/>
</dbReference>
<organism evidence="1 3">
    <name type="scientific">Cotesia glomerata</name>
    <name type="common">Lepidopteran parasitic wasp</name>
    <name type="synonym">Apanteles glomeratus</name>
    <dbReference type="NCBI Taxonomy" id="32391"/>
    <lineage>
        <taxon>Eukaryota</taxon>
        <taxon>Metazoa</taxon>
        <taxon>Ecdysozoa</taxon>
        <taxon>Arthropoda</taxon>
        <taxon>Hexapoda</taxon>
        <taxon>Insecta</taxon>
        <taxon>Pterygota</taxon>
        <taxon>Neoptera</taxon>
        <taxon>Endopterygota</taxon>
        <taxon>Hymenoptera</taxon>
        <taxon>Apocrita</taxon>
        <taxon>Ichneumonoidea</taxon>
        <taxon>Braconidae</taxon>
        <taxon>Microgastrinae</taxon>
        <taxon>Cotesia</taxon>
    </lineage>
</organism>